<dbReference type="EnsemblBacteria" id="AAF11635">
    <property type="protein sequence ID" value="AAF11635"/>
    <property type="gene ID" value="DR_2089"/>
</dbReference>
<gene>
    <name evidence="2" type="ordered locus">DR_2089</name>
</gene>
<dbReference type="PANTHER" id="PTHR13061:SF29">
    <property type="entry name" value="GAMMA CARBONIC ANHYDRASE-LIKE 1, MITOCHONDRIAL-RELATED"/>
    <property type="match status" value="1"/>
</dbReference>
<dbReference type="eggNOG" id="COG0663">
    <property type="taxonomic scope" value="Bacteria"/>
</dbReference>
<dbReference type="CDD" id="cd04645">
    <property type="entry name" value="LbH_gamma_CA_like"/>
    <property type="match status" value="1"/>
</dbReference>
<proteinExistence type="predicted"/>
<dbReference type="HOGENOM" id="CLU_064827_4_1_0"/>
<keyword evidence="3" id="KW-1185">Reference proteome</keyword>
<dbReference type="Proteomes" id="UP000002524">
    <property type="component" value="Chromosome 1"/>
</dbReference>
<evidence type="ECO:0000313" key="3">
    <source>
        <dbReference type="Proteomes" id="UP000002524"/>
    </source>
</evidence>
<dbReference type="FunCoup" id="Q9RSN5">
    <property type="interactions" value="111"/>
</dbReference>
<dbReference type="KEGG" id="dra:DR_2089"/>
<dbReference type="Gene3D" id="2.160.10.10">
    <property type="entry name" value="Hexapeptide repeat proteins"/>
    <property type="match status" value="1"/>
</dbReference>
<dbReference type="SUPFAM" id="SSF51161">
    <property type="entry name" value="Trimeric LpxA-like enzymes"/>
    <property type="match status" value="1"/>
</dbReference>
<dbReference type="PANTHER" id="PTHR13061">
    <property type="entry name" value="DYNACTIN SUBUNIT P25"/>
    <property type="match status" value="1"/>
</dbReference>
<dbReference type="PATRIC" id="fig|243230.17.peg.2313"/>
<reference evidence="2 3" key="1">
    <citation type="journal article" date="1999" name="Science">
        <title>Genome sequence of the radioresistant bacterium Deinococcus radiodurans R1.</title>
        <authorList>
            <person name="White O."/>
            <person name="Eisen J.A."/>
            <person name="Heidelberg J.F."/>
            <person name="Hickey E.K."/>
            <person name="Peterson J.D."/>
            <person name="Dodson R.J."/>
            <person name="Haft D.H."/>
            <person name="Gwinn M.L."/>
            <person name="Nelson W.C."/>
            <person name="Richardson D.L."/>
            <person name="Moffat K.S."/>
            <person name="Qin H."/>
            <person name="Jiang L."/>
            <person name="Pamphile W."/>
            <person name="Crosby M."/>
            <person name="Shen M."/>
            <person name="Vamathevan J.J."/>
            <person name="Lam P."/>
            <person name="McDonald L."/>
            <person name="Utterback T."/>
            <person name="Zalewski C."/>
            <person name="Makarova K.S."/>
            <person name="Aravind L."/>
            <person name="Daly M.J."/>
            <person name="Minton K.W."/>
            <person name="Fleischmann R.D."/>
            <person name="Ketchum K.A."/>
            <person name="Nelson K.E."/>
            <person name="Salzberg S."/>
            <person name="Smith H.O."/>
            <person name="Venter J.C."/>
            <person name="Fraser C.M."/>
        </authorList>
    </citation>
    <scope>NUCLEOTIDE SEQUENCE [LARGE SCALE GENOMIC DNA]</scope>
    <source>
        <strain evidence="3">ATCC 13939 / DSM 20539 / JCM 16871 / LMG 4051 / NBRC 15346 / NCIMB 9279 / R1 / VKM B-1422</strain>
    </source>
</reference>
<dbReference type="InParanoid" id="Q9RSN5"/>
<evidence type="ECO:0000256" key="1">
    <source>
        <dbReference type="SAM" id="MobiDB-lite"/>
    </source>
</evidence>
<dbReference type="InterPro" id="IPR047324">
    <property type="entry name" value="LbH_gamma_CA-like"/>
</dbReference>
<name>Q9RSN5_DEIRA</name>
<dbReference type="PIR" id="B75318">
    <property type="entry name" value="B75318"/>
</dbReference>
<feature type="region of interest" description="Disordered" evidence="1">
    <location>
        <begin position="217"/>
        <end position="240"/>
    </location>
</feature>
<dbReference type="PaxDb" id="243230-DR_2089"/>
<dbReference type="AlphaFoldDB" id="Q9RSN5"/>
<organism evidence="2 3">
    <name type="scientific">Deinococcus radiodurans (strain ATCC 13939 / DSM 20539 / JCM 16871 / CCUG 27074 / LMG 4051 / NBRC 15346 / NCIMB 9279 / VKM B-1422 / R1)</name>
    <dbReference type="NCBI Taxonomy" id="243230"/>
    <lineage>
        <taxon>Bacteria</taxon>
        <taxon>Thermotogati</taxon>
        <taxon>Deinococcota</taxon>
        <taxon>Deinococci</taxon>
        <taxon>Deinococcales</taxon>
        <taxon>Deinococcaceae</taxon>
        <taxon>Deinococcus</taxon>
    </lineage>
</organism>
<dbReference type="OrthoDB" id="9803036at2"/>
<dbReference type="InterPro" id="IPR050484">
    <property type="entry name" value="Transf_Hexapept/Carb_Anhydrase"/>
</dbReference>
<dbReference type="EMBL" id="AE000513">
    <property type="protein sequence ID" value="AAF11635.1"/>
    <property type="molecule type" value="Genomic_DNA"/>
</dbReference>
<evidence type="ECO:0000313" key="2">
    <source>
        <dbReference type="EMBL" id="AAF11635.1"/>
    </source>
</evidence>
<sequence length="240" mass="24377">MPRDFRPCPACPDGHADRAQDGPDDGPDGCATFGSKITAGVVGVFALSPPAPAPAPEAHMPLHTLEDLTPDIHPTAFVAPSADVIGQVKVEAGASIWFGAVLRGDTEQLRVGERSNVQDGAVLHADPGFPCTLHEDVTVGHRAVVHGATCEAGSLVGMGAIMLNGSRLGRGAVLGAGALLPEGKEVPDGMLAVGTPARVVRPVAATPNAASYVRNGERYRAGLRSQADPASPTGPAGDPT</sequence>
<dbReference type="InterPro" id="IPR011004">
    <property type="entry name" value="Trimer_LpxA-like_sf"/>
</dbReference>
<feature type="region of interest" description="Disordered" evidence="1">
    <location>
        <begin position="1"/>
        <end position="28"/>
    </location>
</feature>
<dbReference type="STRING" id="243230.DR_2089"/>
<accession>Q9RSN5</accession>
<protein>
    <submittedName>
        <fullName evidence="2">Ferripyochelin-binding protein</fullName>
    </submittedName>
</protein>